<dbReference type="Proteomes" id="UP000002484">
    <property type="component" value="Chromosome"/>
</dbReference>
<dbReference type="AlphaFoldDB" id="E3JC90"/>
<keyword evidence="2" id="KW-1185">Reference proteome</keyword>
<sequence length="40" mass="3828">MAQAVFRGVVAVGGCQSDGGGALAGRADLGAVAAEVRPSR</sequence>
<dbReference type="InParanoid" id="E3JC90"/>
<dbReference type="EMBL" id="CP002299">
    <property type="protein sequence ID" value="ADP84679.1"/>
    <property type="molecule type" value="Genomic_DNA"/>
</dbReference>
<dbReference type="KEGG" id="fri:FraEuI1c_6709"/>
<organism evidence="1 2">
    <name type="scientific">Pseudofrankia inefficax (strain DSM 45817 / CECT 9037 / DDB 130130 / EuI1c)</name>
    <name type="common">Frankia inefficax</name>
    <dbReference type="NCBI Taxonomy" id="298654"/>
    <lineage>
        <taxon>Bacteria</taxon>
        <taxon>Bacillati</taxon>
        <taxon>Actinomycetota</taxon>
        <taxon>Actinomycetes</taxon>
        <taxon>Frankiales</taxon>
        <taxon>Frankiaceae</taxon>
        <taxon>Pseudofrankia</taxon>
    </lineage>
</organism>
<gene>
    <name evidence="1" type="ordered locus">FraEuI1c_6709</name>
</gene>
<protein>
    <submittedName>
        <fullName evidence="1">Uncharacterized protein</fullName>
    </submittedName>
</protein>
<name>E3JC90_PSEI1</name>
<evidence type="ECO:0000313" key="2">
    <source>
        <dbReference type="Proteomes" id="UP000002484"/>
    </source>
</evidence>
<reference evidence="1 2" key="1">
    <citation type="submission" date="2010-10" db="EMBL/GenBank/DDBJ databases">
        <title>Complete sequence of Frankia sp. EuI1c.</title>
        <authorList>
            <consortium name="US DOE Joint Genome Institute"/>
            <person name="Lucas S."/>
            <person name="Copeland A."/>
            <person name="Lapidus A."/>
            <person name="Cheng J.-F."/>
            <person name="Bruce D."/>
            <person name="Goodwin L."/>
            <person name="Pitluck S."/>
            <person name="Chertkov O."/>
            <person name="Detter J.C."/>
            <person name="Han C."/>
            <person name="Tapia R."/>
            <person name="Land M."/>
            <person name="Hauser L."/>
            <person name="Jeffries C."/>
            <person name="Kyrpides N."/>
            <person name="Ivanova N."/>
            <person name="Mikhailova N."/>
            <person name="Beauchemin N."/>
            <person name="Sen A."/>
            <person name="Sur S.A."/>
            <person name="Gtari M."/>
            <person name="Wall L."/>
            <person name="Tisa L."/>
            <person name="Woyke T."/>
        </authorList>
    </citation>
    <scope>NUCLEOTIDE SEQUENCE [LARGE SCALE GENOMIC DNA]</scope>
    <source>
        <strain evidence="2">DSM 45817 / CECT 9037 / EuI1c</strain>
    </source>
</reference>
<accession>E3JC90</accession>
<proteinExistence type="predicted"/>
<dbReference type="HOGENOM" id="CLU_3290072_0_0_11"/>
<evidence type="ECO:0000313" key="1">
    <source>
        <dbReference type="EMBL" id="ADP84679.1"/>
    </source>
</evidence>